<dbReference type="InterPro" id="IPR015358">
    <property type="entry name" value="Tscrpt_reg_MerR_DNA-bd"/>
</dbReference>
<dbReference type="GO" id="GO:0003700">
    <property type="term" value="F:DNA-binding transcription factor activity"/>
    <property type="evidence" value="ECO:0007669"/>
    <property type="project" value="InterPro"/>
</dbReference>
<evidence type="ECO:0000256" key="4">
    <source>
        <dbReference type="ARBA" id="ARBA00023125"/>
    </source>
</evidence>
<dbReference type="Proteomes" id="UP000653156">
    <property type="component" value="Chromosome"/>
</dbReference>
<dbReference type="CDD" id="cd01108">
    <property type="entry name" value="HTH_CueR"/>
    <property type="match status" value="1"/>
</dbReference>
<evidence type="ECO:0000256" key="1">
    <source>
        <dbReference type="ARBA" id="ARBA00004496"/>
    </source>
</evidence>
<dbReference type="EMBL" id="CP069798">
    <property type="protein sequence ID" value="QRQ81387.1"/>
    <property type="molecule type" value="Genomic_DNA"/>
</dbReference>
<dbReference type="PROSITE" id="PS00552">
    <property type="entry name" value="HTH_MERR_1"/>
    <property type="match status" value="1"/>
</dbReference>
<dbReference type="RefSeq" id="WP_230338680.1">
    <property type="nucleotide sequence ID" value="NZ_CP069798.1"/>
</dbReference>
<feature type="domain" description="HTH merR-type" evidence="6">
    <location>
        <begin position="1"/>
        <end position="69"/>
    </location>
</feature>
<keyword evidence="2" id="KW-0963">Cytoplasm</keyword>
<dbReference type="PRINTS" id="PR00040">
    <property type="entry name" value="HTHMERR"/>
</dbReference>
<dbReference type="GO" id="GO:0005507">
    <property type="term" value="F:copper ion binding"/>
    <property type="evidence" value="ECO:0007669"/>
    <property type="project" value="InterPro"/>
</dbReference>
<dbReference type="SUPFAM" id="SSF46955">
    <property type="entry name" value="Putative DNA-binding domain"/>
    <property type="match status" value="1"/>
</dbReference>
<evidence type="ECO:0000313" key="7">
    <source>
        <dbReference type="EMBL" id="QRQ81387.1"/>
    </source>
</evidence>
<gene>
    <name evidence="7" type="primary">cueR</name>
    <name evidence="7" type="ORF">JQU52_11810</name>
</gene>
<name>A0A892ZHS8_9NEIS</name>
<dbReference type="PROSITE" id="PS50937">
    <property type="entry name" value="HTH_MERR_2"/>
    <property type="match status" value="1"/>
</dbReference>
<dbReference type="InterPro" id="IPR009061">
    <property type="entry name" value="DNA-bd_dom_put_sf"/>
</dbReference>
<keyword evidence="4" id="KW-0238">DNA-binding</keyword>
<dbReference type="InterPro" id="IPR000551">
    <property type="entry name" value="MerR-type_HTH_dom"/>
</dbReference>
<proteinExistence type="predicted"/>
<evidence type="ECO:0000256" key="2">
    <source>
        <dbReference type="ARBA" id="ARBA00022490"/>
    </source>
</evidence>
<dbReference type="GO" id="GO:0005737">
    <property type="term" value="C:cytoplasm"/>
    <property type="evidence" value="ECO:0007669"/>
    <property type="project" value="UniProtKB-SubCell"/>
</dbReference>
<sequence length="137" mass="15058">MNISQAAHITGLSSKTIRDYEQAGLIAAPERGANGYRQYTAEHIDTLHFIKHAREVDFSLAQIAELLALRNNPSRASADVKALVGEHIHTLQQKIARLRAMETTLAAWHARCHGNNSPDCAIIEQLNEHTAKSGQLG</sequence>
<evidence type="ECO:0000256" key="3">
    <source>
        <dbReference type="ARBA" id="ARBA00023015"/>
    </source>
</evidence>
<reference evidence="7" key="1">
    <citation type="submission" date="2021-02" db="EMBL/GenBank/DDBJ databases">
        <title>Neisseriaceae sp. 26B isolated from the cloaca of a Common Toad-headed Turtle (Mesoclemmys nasuta).</title>
        <authorList>
            <person name="Spergser J."/>
            <person name="Busse H.-J."/>
        </authorList>
    </citation>
    <scope>NUCLEOTIDE SEQUENCE</scope>
    <source>
        <strain evidence="7">26B</strain>
    </source>
</reference>
<dbReference type="InterPro" id="IPR011789">
    <property type="entry name" value="CueR"/>
</dbReference>
<protein>
    <submittedName>
        <fullName evidence="7">Cu(I)-responsive transcriptional regulator</fullName>
    </submittedName>
</protein>
<keyword evidence="3" id="KW-0805">Transcription regulation</keyword>
<dbReference type="Gene3D" id="1.10.1660.10">
    <property type="match status" value="1"/>
</dbReference>
<evidence type="ECO:0000313" key="8">
    <source>
        <dbReference type="Proteomes" id="UP000653156"/>
    </source>
</evidence>
<comment type="subcellular location">
    <subcellularLocation>
        <location evidence="1">Cytoplasm</location>
    </subcellularLocation>
</comment>
<dbReference type="SMART" id="SM00422">
    <property type="entry name" value="HTH_MERR"/>
    <property type="match status" value="1"/>
</dbReference>
<dbReference type="AlphaFoldDB" id="A0A892ZHS8"/>
<dbReference type="PANTHER" id="PTHR30204:SF94">
    <property type="entry name" value="HEAVY METAL-DEPENDENT TRANSCRIPTIONAL REGULATOR HI_0293-RELATED"/>
    <property type="match status" value="1"/>
</dbReference>
<organism evidence="7 8">
    <name type="scientific">Paralysiella testudinis</name>
    <dbReference type="NCBI Taxonomy" id="2809020"/>
    <lineage>
        <taxon>Bacteria</taxon>
        <taxon>Pseudomonadati</taxon>
        <taxon>Pseudomonadota</taxon>
        <taxon>Betaproteobacteria</taxon>
        <taxon>Neisseriales</taxon>
        <taxon>Neisseriaceae</taxon>
        <taxon>Paralysiella</taxon>
    </lineage>
</organism>
<dbReference type="Pfam" id="PF09278">
    <property type="entry name" value="MerR-DNA-bind"/>
    <property type="match status" value="1"/>
</dbReference>
<evidence type="ECO:0000256" key="5">
    <source>
        <dbReference type="ARBA" id="ARBA00023163"/>
    </source>
</evidence>
<dbReference type="PANTHER" id="PTHR30204">
    <property type="entry name" value="REDOX-CYCLING DRUG-SENSING TRANSCRIPTIONAL ACTIVATOR SOXR"/>
    <property type="match status" value="1"/>
</dbReference>
<dbReference type="InterPro" id="IPR047057">
    <property type="entry name" value="MerR_fam"/>
</dbReference>
<evidence type="ECO:0000259" key="6">
    <source>
        <dbReference type="PROSITE" id="PS50937"/>
    </source>
</evidence>
<keyword evidence="8" id="KW-1185">Reference proteome</keyword>
<keyword evidence="5" id="KW-0804">Transcription</keyword>
<dbReference type="NCBIfam" id="TIGR02044">
    <property type="entry name" value="CueR"/>
    <property type="match status" value="1"/>
</dbReference>
<dbReference type="Pfam" id="PF00376">
    <property type="entry name" value="MerR"/>
    <property type="match status" value="1"/>
</dbReference>
<accession>A0A892ZHS8</accession>
<dbReference type="GO" id="GO:0003677">
    <property type="term" value="F:DNA binding"/>
    <property type="evidence" value="ECO:0007669"/>
    <property type="project" value="UniProtKB-KW"/>
</dbReference>
<dbReference type="KEGG" id="ptes:JQU52_11810"/>
<dbReference type="GO" id="GO:0045893">
    <property type="term" value="P:positive regulation of DNA-templated transcription"/>
    <property type="evidence" value="ECO:0007669"/>
    <property type="project" value="InterPro"/>
</dbReference>